<dbReference type="OrthoDB" id="2836053at2759"/>
<proteinExistence type="predicted"/>
<dbReference type="Proteomes" id="UP000297245">
    <property type="component" value="Unassembled WGS sequence"/>
</dbReference>
<gene>
    <name evidence="2" type="ORF">K435DRAFT_864183</name>
</gene>
<dbReference type="AlphaFoldDB" id="A0A4S8LMK3"/>
<evidence type="ECO:0000313" key="2">
    <source>
        <dbReference type="EMBL" id="THU90552.1"/>
    </source>
</evidence>
<accession>A0A4S8LMK3</accession>
<feature type="compositionally biased region" description="Polar residues" evidence="1">
    <location>
        <begin position="491"/>
        <end position="508"/>
    </location>
</feature>
<protein>
    <submittedName>
        <fullName evidence="2">Uncharacterized protein</fullName>
    </submittedName>
</protein>
<feature type="compositionally biased region" description="Basic and acidic residues" evidence="1">
    <location>
        <begin position="546"/>
        <end position="556"/>
    </location>
</feature>
<feature type="region of interest" description="Disordered" evidence="1">
    <location>
        <begin position="377"/>
        <end position="527"/>
    </location>
</feature>
<sequence>MSVLPSNHSLQFPTEILERIIQEHWALILTTRERVSFMRNSMLVNSTWMSLYMRASCTDIHIPSFRYVLKLINIIQRNSVIYNKFAPGLHDNLCRSITFRRDYESGPIDTSMYTIIQFLSKTIQGINRLPHLRRFSFELVDQTLNAIFPIGNIIPFHFPSNITTLEVLFHYSPSILFCPESMKQTLLNVEPSGLFIGSLPFIRTLRVHGANAGSMRDLVRACIHLRVYDSDVSSEELPKRLRLGMQLQRERQARVAAQAALEEEIKMRIEMQRLVDEGREEEVLEAVGAYRVDDVPRVLIDLQSELASMLEKERMGDVDVLARRFLQLGIRVCEKVVRILNRAGVASDVGSSPSFLEIEEEEEIQPRPVTYDIEISPLTKTKPNTSSSNVIVNESNNDSRRVVNDSSRSNSTAAATASTTSSSRTRSHVNNNNSDSSRTRSHVNIDYALPHHSHVSTSSNGRRRSRNSKSFSKANNNNNMNAPRLGPLDHFQTQTVQKDTSETWTGATVRTEENVLSLPPPSSSSSLERMFLERSIAVLKRAFENENGSERGRGESDSNSEDSGYASGSGSSADVHSESDDDSEGYTTAEEGHSFIASELYDEHDNEDGLNVGKQPVSVLSAVDSDSANATSTSMSKKSWWIRKTANKVMSRVDEIRADIKSKKSKLTAKSKERSC</sequence>
<feature type="compositionally biased region" description="Low complexity" evidence="1">
    <location>
        <begin position="468"/>
        <end position="481"/>
    </location>
</feature>
<feature type="compositionally biased region" description="Low complexity" evidence="1">
    <location>
        <begin position="384"/>
        <end position="396"/>
    </location>
</feature>
<evidence type="ECO:0000313" key="3">
    <source>
        <dbReference type="Proteomes" id="UP000297245"/>
    </source>
</evidence>
<dbReference type="EMBL" id="ML179331">
    <property type="protein sequence ID" value="THU90552.1"/>
    <property type="molecule type" value="Genomic_DNA"/>
</dbReference>
<reference evidence="2 3" key="1">
    <citation type="journal article" date="2019" name="Nat. Ecol. Evol.">
        <title>Megaphylogeny resolves global patterns of mushroom evolution.</title>
        <authorList>
            <person name="Varga T."/>
            <person name="Krizsan K."/>
            <person name="Foldi C."/>
            <person name="Dima B."/>
            <person name="Sanchez-Garcia M."/>
            <person name="Sanchez-Ramirez S."/>
            <person name="Szollosi G.J."/>
            <person name="Szarkandi J.G."/>
            <person name="Papp V."/>
            <person name="Albert L."/>
            <person name="Andreopoulos W."/>
            <person name="Angelini C."/>
            <person name="Antonin V."/>
            <person name="Barry K.W."/>
            <person name="Bougher N.L."/>
            <person name="Buchanan P."/>
            <person name="Buyck B."/>
            <person name="Bense V."/>
            <person name="Catcheside P."/>
            <person name="Chovatia M."/>
            <person name="Cooper J."/>
            <person name="Damon W."/>
            <person name="Desjardin D."/>
            <person name="Finy P."/>
            <person name="Geml J."/>
            <person name="Haridas S."/>
            <person name="Hughes K."/>
            <person name="Justo A."/>
            <person name="Karasinski D."/>
            <person name="Kautmanova I."/>
            <person name="Kiss B."/>
            <person name="Kocsube S."/>
            <person name="Kotiranta H."/>
            <person name="LaButti K.M."/>
            <person name="Lechner B.E."/>
            <person name="Liimatainen K."/>
            <person name="Lipzen A."/>
            <person name="Lukacs Z."/>
            <person name="Mihaltcheva S."/>
            <person name="Morgado L.N."/>
            <person name="Niskanen T."/>
            <person name="Noordeloos M.E."/>
            <person name="Ohm R.A."/>
            <person name="Ortiz-Santana B."/>
            <person name="Ovrebo C."/>
            <person name="Racz N."/>
            <person name="Riley R."/>
            <person name="Savchenko A."/>
            <person name="Shiryaev A."/>
            <person name="Soop K."/>
            <person name="Spirin V."/>
            <person name="Szebenyi C."/>
            <person name="Tomsovsky M."/>
            <person name="Tulloss R.E."/>
            <person name="Uehling J."/>
            <person name="Grigoriev I.V."/>
            <person name="Vagvolgyi C."/>
            <person name="Papp T."/>
            <person name="Martin F.M."/>
            <person name="Miettinen O."/>
            <person name="Hibbett D.S."/>
            <person name="Nagy L.G."/>
        </authorList>
    </citation>
    <scope>NUCLEOTIDE SEQUENCE [LARGE SCALE GENOMIC DNA]</scope>
    <source>
        <strain evidence="2 3">CBS 962.96</strain>
    </source>
</reference>
<evidence type="ECO:0000256" key="1">
    <source>
        <dbReference type="SAM" id="MobiDB-lite"/>
    </source>
</evidence>
<feature type="region of interest" description="Disordered" evidence="1">
    <location>
        <begin position="546"/>
        <end position="613"/>
    </location>
</feature>
<feature type="compositionally biased region" description="Low complexity" evidence="1">
    <location>
        <begin position="561"/>
        <end position="573"/>
    </location>
</feature>
<feature type="compositionally biased region" description="Low complexity" evidence="1">
    <location>
        <begin position="404"/>
        <end position="436"/>
    </location>
</feature>
<organism evidence="2 3">
    <name type="scientific">Dendrothele bispora (strain CBS 962.96)</name>
    <dbReference type="NCBI Taxonomy" id="1314807"/>
    <lineage>
        <taxon>Eukaryota</taxon>
        <taxon>Fungi</taxon>
        <taxon>Dikarya</taxon>
        <taxon>Basidiomycota</taxon>
        <taxon>Agaricomycotina</taxon>
        <taxon>Agaricomycetes</taxon>
        <taxon>Agaricomycetidae</taxon>
        <taxon>Agaricales</taxon>
        <taxon>Agaricales incertae sedis</taxon>
        <taxon>Dendrothele</taxon>
    </lineage>
</organism>
<name>A0A4S8LMK3_DENBC</name>
<keyword evidence="3" id="KW-1185">Reference proteome</keyword>